<evidence type="ECO:0000256" key="5">
    <source>
        <dbReference type="SAM" id="Phobius"/>
    </source>
</evidence>
<accession>A0A6N8SHR1</accession>
<evidence type="ECO:0000256" key="1">
    <source>
        <dbReference type="ARBA" id="ARBA00004370"/>
    </source>
</evidence>
<feature type="transmembrane region" description="Helical" evidence="5">
    <location>
        <begin position="6"/>
        <end position="25"/>
    </location>
</feature>
<evidence type="ECO:0000256" key="3">
    <source>
        <dbReference type="ARBA" id="ARBA00022989"/>
    </source>
</evidence>
<evidence type="ECO:0000256" key="2">
    <source>
        <dbReference type="ARBA" id="ARBA00022692"/>
    </source>
</evidence>
<keyword evidence="2 5" id="KW-0812">Transmembrane</keyword>
<keyword evidence="7" id="KW-1185">Reference proteome</keyword>
<dbReference type="SUPFAM" id="SSF161084">
    <property type="entry name" value="MAPEG domain-like"/>
    <property type="match status" value="1"/>
</dbReference>
<dbReference type="EMBL" id="WUMK01000009">
    <property type="protein sequence ID" value="MXN48231.1"/>
    <property type="molecule type" value="Genomic_DNA"/>
</dbReference>
<dbReference type="Pfam" id="PF01124">
    <property type="entry name" value="MAPEG"/>
    <property type="match status" value="1"/>
</dbReference>
<protein>
    <recommendedName>
        <fullName evidence="8">MAPEG family protein</fullName>
    </recommendedName>
</protein>
<name>A0A6N8SHR1_9HYPH</name>
<feature type="transmembrane region" description="Helical" evidence="5">
    <location>
        <begin position="116"/>
        <end position="138"/>
    </location>
</feature>
<dbReference type="Proteomes" id="UP000435802">
    <property type="component" value="Unassembled WGS sequence"/>
</dbReference>
<dbReference type="RefSeq" id="WP_160861716.1">
    <property type="nucleotide sequence ID" value="NZ_JAODWE010000001.1"/>
</dbReference>
<dbReference type="GO" id="GO:0016020">
    <property type="term" value="C:membrane"/>
    <property type="evidence" value="ECO:0007669"/>
    <property type="project" value="UniProtKB-SubCell"/>
</dbReference>
<comment type="subcellular location">
    <subcellularLocation>
        <location evidence="1">Membrane</location>
    </subcellularLocation>
</comment>
<dbReference type="InterPro" id="IPR001129">
    <property type="entry name" value="Membr-assoc_MAPEG"/>
</dbReference>
<proteinExistence type="predicted"/>
<evidence type="ECO:0008006" key="8">
    <source>
        <dbReference type="Google" id="ProtNLM"/>
    </source>
</evidence>
<gene>
    <name evidence="6" type="ORF">GR138_23755</name>
</gene>
<dbReference type="Gene3D" id="1.20.120.550">
    <property type="entry name" value="Membrane associated eicosanoid/glutathione metabolism-like domain"/>
    <property type="match status" value="1"/>
</dbReference>
<dbReference type="OrthoDB" id="5516290at2"/>
<comment type="caution">
    <text evidence="6">The sequence shown here is derived from an EMBL/GenBank/DDBJ whole genome shotgun (WGS) entry which is preliminary data.</text>
</comment>
<evidence type="ECO:0000256" key="4">
    <source>
        <dbReference type="ARBA" id="ARBA00023136"/>
    </source>
</evidence>
<sequence>MSPTEATIWPMIAHVALVFCLYLLLSFRRVGAVKDGSARVEQFRENREEPTESLVVKNCLANQFELPVLFYAVSILLYLVDADNPVTVAGGWLFVALRYAHAYVHVTSNRIRHRRPLFIAGLAVVGLLWIWLGVWLAFT</sequence>
<evidence type="ECO:0000313" key="7">
    <source>
        <dbReference type="Proteomes" id="UP000435802"/>
    </source>
</evidence>
<keyword evidence="4 5" id="KW-0472">Membrane</keyword>
<dbReference type="InterPro" id="IPR023352">
    <property type="entry name" value="MAPEG-like_dom_sf"/>
</dbReference>
<reference evidence="6 7" key="1">
    <citation type="submission" date="2019-12" db="EMBL/GenBank/DDBJ databases">
        <title>Shinella kummerowiae sp. nov., a symbiotic bacterium isolated from root nodules of the herbal legume Kummerowia stipulacea.</title>
        <authorList>
            <person name="Gao J."/>
        </authorList>
    </citation>
    <scope>NUCLEOTIDE SEQUENCE [LARGE SCALE GENOMIC DNA]</scope>
    <source>
        <strain evidence="6 7">CCBAU 25048</strain>
    </source>
</reference>
<keyword evidence="3 5" id="KW-1133">Transmembrane helix</keyword>
<organism evidence="6 7">
    <name type="scientific">Shinella kummerowiae</name>
    <dbReference type="NCBI Taxonomy" id="417745"/>
    <lineage>
        <taxon>Bacteria</taxon>
        <taxon>Pseudomonadati</taxon>
        <taxon>Pseudomonadota</taxon>
        <taxon>Alphaproteobacteria</taxon>
        <taxon>Hyphomicrobiales</taxon>
        <taxon>Rhizobiaceae</taxon>
        <taxon>Shinella</taxon>
    </lineage>
</organism>
<evidence type="ECO:0000313" key="6">
    <source>
        <dbReference type="EMBL" id="MXN48231.1"/>
    </source>
</evidence>
<dbReference type="AlphaFoldDB" id="A0A6N8SHR1"/>